<evidence type="ECO:0000313" key="8">
    <source>
        <dbReference type="Proteomes" id="UP000812440"/>
    </source>
</evidence>
<evidence type="ECO:0000256" key="3">
    <source>
        <dbReference type="ARBA" id="ARBA00022729"/>
    </source>
</evidence>
<dbReference type="Pfam" id="PF05577">
    <property type="entry name" value="Peptidase_S28"/>
    <property type="match status" value="1"/>
</dbReference>
<gene>
    <name evidence="7" type="ORF">GDO86_010216</name>
</gene>
<dbReference type="InterPro" id="IPR029058">
    <property type="entry name" value="AB_hydrolase_fold"/>
</dbReference>
<proteinExistence type="inferred from homology"/>
<dbReference type="GO" id="GO:0006508">
    <property type="term" value="P:proteolysis"/>
    <property type="evidence" value="ECO:0007669"/>
    <property type="project" value="UniProtKB-KW"/>
</dbReference>
<keyword evidence="3 6" id="KW-0732">Signal</keyword>
<dbReference type="OrthoDB" id="1735038at2759"/>
<accession>A0A8T2JPK4</accession>
<keyword evidence="5" id="KW-0325">Glycoprotein</keyword>
<sequence length="446" mass="50335">MARVLLLFFVCFGSSLCDGFIKKHHRRQAAPSLVPVEEYWFVQKLDHFSGADTRVWKQRYFVNDSYVQKGGPVFLMIGGEGPANPAWMTSGAWLTYAEKLGALCLMLEHRFYGKSHPTKDMSTDNLRYLSSQQALADIAHFQTIMMESLGLAERKWVALGGSYPGSLAAWYRIKYPHLVHMAVASSAPVKALVDFSGYLEVVQLALARNHSDCPKTIKVASEEVINLLSHKNYKKLTADFKLCELLEIHSSMDESFFIDTLAEYIMNVVQYNMDNREFEGVKDTSITIQVVCDIMSNNSLGDSYDRYATVMRTITEMNGERCIDASYKKYTQDFKNATWTPVSTGDSGCIRHVRNFGFFQSSDSTAQPFSGIPLSYHVQQCSDIFGPEFNLSMITDSVQKTMSFMEDLKYKAATSFPNGLIDPWHLLGINSDLSEDLIAVQMEVTF</sequence>
<reference evidence="7" key="1">
    <citation type="thesis" date="2020" institute="ProQuest LLC" country="789 East Eisenhower Parkway, Ann Arbor, MI, USA">
        <title>Comparative Genomics and Chromosome Evolution.</title>
        <authorList>
            <person name="Mudd A.B."/>
        </authorList>
    </citation>
    <scope>NUCLEOTIDE SEQUENCE</scope>
    <source>
        <strain evidence="7">Female2</strain>
        <tissue evidence="7">Blood</tissue>
    </source>
</reference>
<keyword evidence="4" id="KW-0378">Hydrolase</keyword>
<dbReference type="GO" id="GO:0070008">
    <property type="term" value="F:serine-type exopeptidase activity"/>
    <property type="evidence" value="ECO:0007669"/>
    <property type="project" value="InterPro"/>
</dbReference>
<dbReference type="Proteomes" id="UP000812440">
    <property type="component" value="Chromosome 5"/>
</dbReference>
<name>A0A8T2JPK4_9PIPI</name>
<evidence type="ECO:0000256" key="5">
    <source>
        <dbReference type="ARBA" id="ARBA00023180"/>
    </source>
</evidence>
<feature type="signal peptide" evidence="6">
    <location>
        <begin position="1"/>
        <end position="17"/>
    </location>
</feature>
<dbReference type="PANTHER" id="PTHR11010:SF117">
    <property type="entry name" value="SERINE PROTEASE 16"/>
    <property type="match status" value="1"/>
</dbReference>
<comment type="similarity">
    <text evidence="1">Belongs to the peptidase S28 family.</text>
</comment>
<dbReference type="SUPFAM" id="SSF53474">
    <property type="entry name" value="alpha/beta-Hydrolases"/>
    <property type="match status" value="1"/>
</dbReference>
<keyword evidence="2" id="KW-0645">Protease</keyword>
<dbReference type="Gene3D" id="3.40.50.1820">
    <property type="entry name" value="alpha/beta hydrolase"/>
    <property type="match status" value="1"/>
</dbReference>
<dbReference type="GO" id="GO:0008239">
    <property type="term" value="F:dipeptidyl-peptidase activity"/>
    <property type="evidence" value="ECO:0007669"/>
    <property type="project" value="TreeGrafter"/>
</dbReference>
<dbReference type="Gene3D" id="1.20.120.980">
    <property type="entry name" value="Serine carboxypeptidase S28, SKS domain"/>
    <property type="match status" value="1"/>
</dbReference>
<evidence type="ECO:0000313" key="7">
    <source>
        <dbReference type="EMBL" id="KAG8445347.1"/>
    </source>
</evidence>
<organism evidence="7 8">
    <name type="scientific">Hymenochirus boettgeri</name>
    <name type="common">Congo dwarf clawed frog</name>
    <dbReference type="NCBI Taxonomy" id="247094"/>
    <lineage>
        <taxon>Eukaryota</taxon>
        <taxon>Metazoa</taxon>
        <taxon>Chordata</taxon>
        <taxon>Craniata</taxon>
        <taxon>Vertebrata</taxon>
        <taxon>Euteleostomi</taxon>
        <taxon>Amphibia</taxon>
        <taxon>Batrachia</taxon>
        <taxon>Anura</taxon>
        <taxon>Pipoidea</taxon>
        <taxon>Pipidae</taxon>
        <taxon>Pipinae</taxon>
        <taxon>Hymenochirus</taxon>
    </lineage>
</organism>
<protein>
    <submittedName>
        <fullName evidence="7">Uncharacterized protein</fullName>
    </submittedName>
</protein>
<evidence type="ECO:0000256" key="4">
    <source>
        <dbReference type="ARBA" id="ARBA00022801"/>
    </source>
</evidence>
<evidence type="ECO:0000256" key="1">
    <source>
        <dbReference type="ARBA" id="ARBA00011079"/>
    </source>
</evidence>
<dbReference type="FunFam" id="1.20.120.980:FF:000003">
    <property type="entry name" value="Serine protease 16"/>
    <property type="match status" value="1"/>
</dbReference>
<evidence type="ECO:0000256" key="2">
    <source>
        <dbReference type="ARBA" id="ARBA00022670"/>
    </source>
</evidence>
<dbReference type="EMBL" id="JAACNH010000004">
    <property type="protein sequence ID" value="KAG8445347.1"/>
    <property type="molecule type" value="Genomic_DNA"/>
</dbReference>
<dbReference type="AlphaFoldDB" id="A0A8T2JPK4"/>
<feature type="chain" id="PRO_5035715883" evidence="6">
    <location>
        <begin position="18"/>
        <end position="446"/>
    </location>
</feature>
<comment type="caution">
    <text evidence="7">The sequence shown here is derived from an EMBL/GenBank/DDBJ whole genome shotgun (WGS) entry which is preliminary data.</text>
</comment>
<dbReference type="InterPro" id="IPR008758">
    <property type="entry name" value="Peptidase_S28"/>
</dbReference>
<keyword evidence="8" id="KW-1185">Reference proteome</keyword>
<dbReference type="PANTHER" id="PTHR11010">
    <property type="entry name" value="PROTEASE S28 PRO-X CARBOXYPEPTIDASE-RELATED"/>
    <property type="match status" value="1"/>
</dbReference>
<dbReference type="InterPro" id="IPR042269">
    <property type="entry name" value="Ser_carbopepase_S28_SKS"/>
</dbReference>
<evidence type="ECO:0000256" key="6">
    <source>
        <dbReference type="SAM" id="SignalP"/>
    </source>
</evidence>